<sequence>MRLDTAGQRLLFTEARTVKRFSATPVGDDRLAGIWDLARWPPTSSNTSRWTAATTSWPPRT</sequence>
<gene>
    <name evidence="1" type="ORF">VA596_42815</name>
</gene>
<comment type="caution">
    <text evidence="1">The sequence shown here is derived from an EMBL/GenBank/DDBJ whole genome shotgun (WGS) entry which is preliminary data.</text>
</comment>
<name>A0ABU5RL81_9PSEU</name>
<dbReference type="RefSeq" id="WP_323335494.1">
    <property type="nucleotide sequence ID" value="NZ_JAYFSI010000015.1"/>
</dbReference>
<keyword evidence="2" id="KW-1185">Reference proteome</keyword>
<organism evidence="1 2">
    <name type="scientific">Amycolatopsis heterodermiae</name>
    <dbReference type="NCBI Taxonomy" id="3110235"/>
    <lineage>
        <taxon>Bacteria</taxon>
        <taxon>Bacillati</taxon>
        <taxon>Actinomycetota</taxon>
        <taxon>Actinomycetes</taxon>
        <taxon>Pseudonocardiales</taxon>
        <taxon>Pseudonocardiaceae</taxon>
        <taxon>Amycolatopsis</taxon>
    </lineage>
</organism>
<evidence type="ECO:0000313" key="2">
    <source>
        <dbReference type="Proteomes" id="UP001304298"/>
    </source>
</evidence>
<accession>A0ABU5RL81</accession>
<evidence type="ECO:0000313" key="1">
    <source>
        <dbReference type="EMBL" id="MEA5366324.1"/>
    </source>
</evidence>
<dbReference type="EMBL" id="JAYFSI010000015">
    <property type="protein sequence ID" value="MEA5366324.1"/>
    <property type="molecule type" value="Genomic_DNA"/>
</dbReference>
<protein>
    <submittedName>
        <fullName evidence="1">Uncharacterized protein</fullName>
    </submittedName>
</protein>
<dbReference type="Gene3D" id="3.40.109.10">
    <property type="entry name" value="NADH Oxidase"/>
    <property type="match status" value="1"/>
</dbReference>
<proteinExistence type="predicted"/>
<reference evidence="1 2" key="1">
    <citation type="submission" date="2023-12" db="EMBL/GenBank/DDBJ databases">
        <title>Amycolatopsis sp. V23-08.</title>
        <authorList>
            <person name="Somphong A."/>
        </authorList>
    </citation>
    <scope>NUCLEOTIDE SEQUENCE [LARGE SCALE GENOMIC DNA]</scope>
    <source>
        <strain evidence="1 2">V23-08</strain>
    </source>
</reference>
<dbReference type="Proteomes" id="UP001304298">
    <property type="component" value="Unassembled WGS sequence"/>
</dbReference>
<dbReference type="SUPFAM" id="SSF55469">
    <property type="entry name" value="FMN-dependent nitroreductase-like"/>
    <property type="match status" value="1"/>
</dbReference>
<dbReference type="InterPro" id="IPR000415">
    <property type="entry name" value="Nitroreductase-like"/>
</dbReference>